<evidence type="ECO:0000313" key="5">
    <source>
        <dbReference type="EMBL" id="KAF2656866.1"/>
    </source>
</evidence>
<dbReference type="EMBL" id="MU004331">
    <property type="protein sequence ID" value="KAF2656866.1"/>
    <property type="molecule type" value="Genomic_DNA"/>
</dbReference>
<sequence length="326" mass="34875">MSKSSSDRDSRSTRILSALPTDSRTAPHRTFHGRYTPHTRLVSSSVLKPSHASARFSRYTHAMRWTSLAALAALQSAVLADVEFTSPKAGDTLDITSPVDIEWTDSNSGVALADLTTYNLFLCAGGNDDGTYKQLYTLTQTGPASFSTGSKMEQPFDKTLGASTPKNAYFFMMQSVAAKGGTVTNFSKRFTLSGMTGAFDPVIISGMKDVTGNDGPATIDTTNDAAAGASSVPADSIFDVAYTMQTGLTRYAPMQPIPPTKITKKDNSPQHPTSGFTVAQSFLPIPSIQTTITQSQTFSVSSRQNTVAAAAMPTDDMAKFLARWKD</sequence>
<evidence type="ECO:0000256" key="2">
    <source>
        <dbReference type="SAM" id="MobiDB-lite"/>
    </source>
</evidence>
<keyword evidence="1" id="KW-0732">Signal</keyword>
<dbReference type="Pfam" id="PF05390">
    <property type="entry name" value="Kre9_KNH1_C"/>
    <property type="match status" value="1"/>
</dbReference>
<name>A0A6A6TAN1_9PLEO</name>
<dbReference type="PANTHER" id="PTHR28154:SF1">
    <property type="entry name" value="CELL WALL SYNTHESIS PROTEIN KNH1-RELATED"/>
    <property type="match status" value="1"/>
</dbReference>
<feature type="compositionally biased region" description="Basic and acidic residues" evidence="2">
    <location>
        <begin position="1"/>
        <end position="12"/>
    </location>
</feature>
<evidence type="ECO:0000259" key="3">
    <source>
        <dbReference type="Pfam" id="PF05390"/>
    </source>
</evidence>
<protein>
    <submittedName>
        <fullName evidence="5">Uncharacterized protein</fullName>
    </submittedName>
</protein>
<dbReference type="InterPro" id="IPR045328">
    <property type="entry name" value="Kre9/Knh1"/>
</dbReference>
<dbReference type="InterPro" id="IPR018466">
    <property type="entry name" value="Kre9/Knh1-like_N"/>
</dbReference>
<dbReference type="AlphaFoldDB" id="A0A6A6TAN1"/>
<dbReference type="InterPro" id="IPR008659">
    <property type="entry name" value="Kre9/Knh1_C"/>
</dbReference>
<dbReference type="GO" id="GO:0005576">
    <property type="term" value="C:extracellular region"/>
    <property type="evidence" value="ECO:0007669"/>
    <property type="project" value="TreeGrafter"/>
</dbReference>
<dbReference type="GO" id="GO:0042546">
    <property type="term" value="P:cell wall biogenesis"/>
    <property type="evidence" value="ECO:0007669"/>
    <property type="project" value="InterPro"/>
</dbReference>
<evidence type="ECO:0000313" key="6">
    <source>
        <dbReference type="Proteomes" id="UP000799324"/>
    </source>
</evidence>
<organism evidence="5 6">
    <name type="scientific">Lophiostoma macrostomum CBS 122681</name>
    <dbReference type="NCBI Taxonomy" id="1314788"/>
    <lineage>
        <taxon>Eukaryota</taxon>
        <taxon>Fungi</taxon>
        <taxon>Dikarya</taxon>
        <taxon>Ascomycota</taxon>
        <taxon>Pezizomycotina</taxon>
        <taxon>Dothideomycetes</taxon>
        <taxon>Pleosporomycetidae</taxon>
        <taxon>Pleosporales</taxon>
        <taxon>Lophiostomataceae</taxon>
        <taxon>Lophiostoma</taxon>
    </lineage>
</organism>
<dbReference type="Proteomes" id="UP000799324">
    <property type="component" value="Unassembled WGS sequence"/>
</dbReference>
<gene>
    <name evidence="5" type="ORF">K491DRAFT_691536</name>
</gene>
<proteinExistence type="predicted"/>
<accession>A0A6A6TAN1</accession>
<dbReference type="Pfam" id="PF10342">
    <property type="entry name" value="Kre9_KNH"/>
    <property type="match status" value="1"/>
</dbReference>
<dbReference type="GO" id="GO:0031505">
    <property type="term" value="P:fungal-type cell wall organization"/>
    <property type="evidence" value="ECO:0007669"/>
    <property type="project" value="TreeGrafter"/>
</dbReference>
<evidence type="ECO:0000259" key="4">
    <source>
        <dbReference type="Pfam" id="PF10342"/>
    </source>
</evidence>
<dbReference type="PANTHER" id="PTHR28154">
    <property type="entry name" value="CELL WALL SYNTHESIS PROTEIN KNH1-RELATED"/>
    <property type="match status" value="1"/>
</dbReference>
<dbReference type="OrthoDB" id="2432613at2759"/>
<feature type="domain" description="Yeast cell wall synthesis Kre9/Knh1-like N-terminal" evidence="4">
    <location>
        <begin position="86"/>
        <end position="192"/>
    </location>
</feature>
<feature type="domain" description="Yeast cell wall synthesis Kre9/Knh1 C-terminal" evidence="3">
    <location>
        <begin position="236"/>
        <end position="316"/>
    </location>
</feature>
<evidence type="ECO:0000256" key="1">
    <source>
        <dbReference type="ARBA" id="ARBA00022729"/>
    </source>
</evidence>
<reference evidence="5" key="1">
    <citation type="journal article" date="2020" name="Stud. Mycol.">
        <title>101 Dothideomycetes genomes: a test case for predicting lifestyles and emergence of pathogens.</title>
        <authorList>
            <person name="Haridas S."/>
            <person name="Albert R."/>
            <person name="Binder M."/>
            <person name="Bloem J."/>
            <person name="Labutti K."/>
            <person name="Salamov A."/>
            <person name="Andreopoulos B."/>
            <person name="Baker S."/>
            <person name="Barry K."/>
            <person name="Bills G."/>
            <person name="Bluhm B."/>
            <person name="Cannon C."/>
            <person name="Castanera R."/>
            <person name="Culley D."/>
            <person name="Daum C."/>
            <person name="Ezra D."/>
            <person name="Gonzalez J."/>
            <person name="Henrissat B."/>
            <person name="Kuo A."/>
            <person name="Liang C."/>
            <person name="Lipzen A."/>
            <person name="Lutzoni F."/>
            <person name="Magnuson J."/>
            <person name="Mondo S."/>
            <person name="Nolan M."/>
            <person name="Ohm R."/>
            <person name="Pangilinan J."/>
            <person name="Park H.-J."/>
            <person name="Ramirez L."/>
            <person name="Alfaro M."/>
            <person name="Sun H."/>
            <person name="Tritt A."/>
            <person name="Yoshinaga Y."/>
            <person name="Zwiers L.-H."/>
            <person name="Turgeon B."/>
            <person name="Goodwin S."/>
            <person name="Spatafora J."/>
            <person name="Crous P."/>
            <person name="Grigoriev I."/>
        </authorList>
    </citation>
    <scope>NUCLEOTIDE SEQUENCE</scope>
    <source>
        <strain evidence="5">CBS 122681</strain>
    </source>
</reference>
<dbReference type="GO" id="GO:0006078">
    <property type="term" value="P:(1-&gt;6)-beta-D-glucan biosynthetic process"/>
    <property type="evidence" value="ECO:0007669"/>
    <property type="project" value="InterPro"/>
</dbReference>
<feature type="region of interest" description="Disordered" evidence="2">
    <location>
        <begin position="1"/>
        <end position="30"/>
    </location>
</feature>
<keyword evidence="6" id="KW-1185">Reference proteome</keyword>